<protein>
    <submittedName>
        <fullName evidence="1">Uncharacterized protein</fullName>
    </submittedName>
</protein>
<dbReference type="Proteomes" id="UP000249390">
    <property type="component" value="Unassembled WGS sequence"/>
</dbReference>
<sequence length="176" mass="19138">MLVASEATSTHPDFVGKDARIRQIKGGDFQSAEHHFLATTCSGEVSKCPQIVPHSHTTPTPPAIANLVTGISRSVLQSDSAVSSGSGRIPATSGHLDIVHQSKNVPAISDITSGLMVNCKVSKFRILGFSRSQNPLFEELQTKLGQSTWIIVFLMQKRFKQSCHHPILLRSILRAK</sequence>
<comment type="caution">
    <text evidence="1">The sequence shown here is derived from an EMBL/GenBank/DDBJ whole genome shotgun (WGS) entry which is preliminary data.</text>
</comment>
<gene>
    <name evidence="1" type="ORF">DM860_001152</name>
</gene>
<proteinExistence type="predicted"/>
<name>A0A328DT55_9ASTE</name>
<dbReference type="AlphaFoldDB" id="A0A328DT55"/>
<keyword evidence="2" id="KW-1185">Reference proteome</keyword>
<evidence type="ECO:0000313" key="1">
    <source>
        <dbReference type="EMBL" id="RAL48832.1"/>
    </source>
</evidence>
<accession>A0A328DT55</accession>
<reference evidence="1 2" key="1">
    <citation type="submission" date="2018-06" db="EMBL/GenBank/DDBJ databases">
        <title>The Genome of Cuscuta australis (Dodder) Provides Insight into the Evolution of Plant Parasitism.</title>
        <authorList>
            <person name="Liu H."/>
        </authorList>
    </citation>
    <scope>NUCLEOTIDE SEQUENCE [LARGE SCALE GENOMIC DNA]</scope>
    <source>
        <strain evidence="2">cv. Yunnan</strain>
        <tissue evidence="1">Vines</tissue>
    </source>
</reference>
<organism evidence="1 2">
    <name type="scientific">Cuscuta australis</name>
    <dbReference type="NCBI Taxonomy" id="267555"/>
    <lineage>
        <taxon>Eukaryota</taxon>
        <taxon>Viridiplantae</taxon>
        <taxon>Streptophyta</taxon>
        <taxon>Embryophyta</taxon>
        <taxon>Tracheophyta</taxon>
        <taxon>Spermatophyta</taxon>
        <taxon>Magnoliopsida</taxon>
        <taxon>eudicotyledons</taxon>
        <taxon>Gunneridae</taxon>
        <taxon>Pentapetalae</taxon>
        <taxon>asterids</taxon>
        <taxon>lamiids</taxon>
        <taxon>Solanales</taxon>
        <taxon>Convolvulaceae</taxon>
        <taxon>Cuscuteae</taxon>
        <taxon>Cuscuta</taxon>
        <taxon>Cuscuta subgen. Grammica</taxon>
        <taxon>Cuscuta sect. Cleistogrammica</taxon>
    </lineage>
</organism>
<evidence type="ECO:0000313" key="2">
    <source>
        <dbReference type="Proteomes" id="UP000249390"/>
    </source>
</evidence>
<dbReference type="EMBL" id="NQVE01000097">
    <property type="protein sequence ID" value="RAL48832.1"/>
    <property type="molecule type" value="Genomic_DNA"/>
</dbReference>